<dbReference type="SUPFAM" id="SSF49503">
    <property type="entry name" value="Cupredoxins"/>
    <property type="match status" value="1"/>
</dbReference>
<dbReference type="PROSITE" id="PS50857">
    <property type="entry name" value="COX2_CUA"/>
    <property type="match status" value="1"/>
</dbReference>
<dbReference type="PANTHER" id="PTHR42838">
    <property type="entry name" value="CYTOCHROME C OXIDASE SUBUNIT II"/>
    <property type="match status" value="1"/>
</dbReference>
<keyword evidence="2" id="KW-0479">Metal-binding</keyword>
<dbReference type="InterPro" id="IPR001505">
    <property type="entry name" value="Copper_CuA"/>
</dbReference>
<dbReference type="Pfam" id="PF00116">
    <property type="entry name" value="COX2"/>
    <property type="match status" value="1"/>
</dbReference>
<dbReference type="KEGG" id="tum:CBW65_03430"/>
<protein>
    <recommendedName>
        <fullName evidence="5">Cytochrome aa3 subunit 2</fullName>
    </recommendedName>
</protein>
<proteinExistence type="predicted"/>
<evidence type="ECO:0000256" key="1">
    <source>
        <dbReference type="ARBA" id="ARBA00004196"/>
    </source>
</evidence>
<feature type="domain" description="Cytochrome oxidase subunit II copper A binding" evidence="8">
    <location>
        <begin position="55"/>
        <end position="155"/>
    </location>
</feature>
<dbReference type="InterPro" id="IPR008972">
    <property type="entry name" value="Cupredoxin"/>
</dbReference>
<name>A0A1Y0ILI0_9BACL</name>
<keyword evidence="7" id="KW-0812">Transmembrane</keyword>
<dbReference type="PANTHER" id="PTHR42838:SF2">
    <property type="entry name" value="NITROUS-OXIDE REDUCTASE"/>
    <property type="match status" value="1"/>
</dbReference>
<evidence type="ECO:0000256" key="6">
    <source>
        <dbReference type="ARBA" id="ARBA00047816"/>
    </source>
</evidence>
<feature type="transmembrane region" description="Helical" evidence="7">
    <location>
        <begin position="9"/>
        <end position="30"/>
    </location>
</feature>
<dbReference type="InterPro" id="IPR002429">
    <property type="entry name" value="CcO_II-like_C"/>
</dbReference>
<dbReference type="Gene3D" id="2.60.40.420">
    <property type="entry name" value="Cupredoxins - blue copper proteins"/>
    <property type="match status" value="1"/>
</dbReference>
<dbReference type="EMBL" id="CP021434">
    <property type="protein sequence ID" value="ARU60214.1"/>
    <property type="molecule type" value="Genomic_DNA"/>
</dbReference>
<organism evidence="9 10">
    <name type="scientific">Tumebacillus avium</name>
    <dbReference type="NCBI Taxonomy" id="1903704"/>
    <lineage>
        <taxon>Bacteria</taxon>
        <taxon>Bacillati</taxon>
        <taxon>Bacillota</taxon>
        <taxon>Bacilli</taxon>
        <taxon>Bacillales</taxon>
        <taxon>Alicyclobacillaceae</taxon>
        <taxon>Tumebacillus</taxon>
    </lineage>
</organism>
<dbReference type="CDD" id="cd13913">
    <property type="entry name" value="ba3_CcO_II_C"/>
    <property type="match status" value="1"/>
</dbReference>
<evidence type="ECO:0000256" key="2">
    <source>
        <dbReference type="ARBA" id="ARBA00022723"/>
    </source>
</evidence>
<accession>A0A1Y0ILI0</accession>
<dbReference type="OrthoDB" id="9773456at2"/>
<dbReference type="RefSeq" id="WP_087455601.1">
    <property type="nucleotide sequence ID" value="NZ_CP021434.1"/>
</dbReference>
<evidence type="ECO:0000313" key="10">
    <source>
        <dbReference type="Proteomes" id="UP000195437"/>
    </source>
</evidence>
<dbReference type="PROSITE" id="PS00078">
    <property type="entry name" value="COX2"/>
    <property type="match status" value="1"/>
</dbReference>
<evidence type="ECO:0000256" key="5">
    <source>
        <dbReference type="ARBA" id="ARBA00031399"/>
    </source>
</evidence>
<keyword evidence="3" id="KW-0186">Copper</keyword>
<comment type="catalytic activity">
    <reaction evidence="6">
        <text>4 Fe(II)-[cytochrome c] + O2 + 8 H(+)(in) = 4 Fe(III)-[cytochrome c] + 2 H2O + 4 H(+)(out)</text>
        <dbReference type="Rhea" id="RHEA:11436"/>
        <dbReference type="Rhea" id="RHEA-COMP:10350"/>
        <dbReference type="Rhea" id="RHEA-COMP:14399"/>
        <dbReference type="ChEBI" id="CHEBI:15377"/>
        <dbReference type="ChEBI" id="CHEBI:15378"/>
        <dbReference type="ChEBI" id="CHEBI:15379"/>
        <dbReference type="ChEBI" id="CHEBI:29033"/>
        <dbReference type="ChEBI" id="CHEBI:29034"/>
        <dbReference type="EC" id="7.1.1.9"/>
    </reaction>
</comment>
<evidence type="ECO:0000313" key="9">
    <source>
        <dbReference type="EMBL" id="ARU60214.1"/>
    </source>
</evidence>
<evidence type="ECO:0000259" key="8">
    <source>
        <dbReference type="PROSITE" id="PS50857"/>
    </source>
</evidence>
<evidence type="ECO:0000256" key="7">
    <source>
        <dbReference type="SAM" id="Phobius"/>
    </source>
</evidence>
<comment type="function">
    <text evidence="4">Subunits I and II form the functional core of the enzyme complex. Electrons originating in cytochrome c are transferred via heme a and Cu(A) to the binuclear center formed by heme a3 and Cu(B).</text>
</comment>
<keyword evidence="10" id="KW-1185">Reference proteome</keyword>
<comment type="subcellular location">
    <subcellularLocation>
        <location evidence="1">Cell envelope</location>
    </subcellularLocation>
</comment>
<dbReference type="GO" id="GO:0005507">
    <property type="term" value="F:copper ion binding"/>
    <property type="evidence" value="ECO:0007669"/>
    <property type="project" value="InterPro"/>
</dbReference>
<dbReference type="InterPro" id="IPR034214">
    <property type="entry name" value="Ba3_CcO_II_C"/>
</dbReference>
<dbReference type="GO" id="GO:0016020">
    <property type="term" value="C:membrane"/>
    <property type="evidence" value="ECO:0007669"/>
    <property type="project" value="InterPro"/>
</dbReference>
<keyword evidence="7" id="KW-1133">Transmembrane helix</keyword>
<dbReference type="Proteomes" id="UP000195437">
    <property type="component" value="Chromosome"/>
</dbReference>
<dbReference type="PRINTS" id="PR01166">
    <property type="entry name" value="CYCOXIDASEII"/>
</dbReference>
<dbReference type="AlphaFoldDB" id="A0A1Y0ILI0"/>
<dbReference type="GO" id="GO:0004129">
    <property type="term" value="F:cytochrome-c oxidase activity"/>
    <property type="evidence" value="ECO:0007669"/>
    <property type="project" value="UniProtKB-EC"/>
</dbReference>
<sequence length="155" mass="17040">MHLHKFEKIWLVFGGVTLVAFLIVLGFNAFSHGHHPPSDLTRVEPAMVDQTAPFDKPGLVKTGDNQYDLNMPAFVFGYAPNEIEIPLGAEITFHTTSKDVIHGFAIPGTNVNMMVVPGHVNSATTTFKKPGDYMILCNEYCGAGHHMMMAKIVVK</sequence>
<dbReference type="InterPro" id="IPR051403">
    <property type="entry name" value="NosZ/Cyto_c_oxidase_sub2"/>
</dbReference>
<dbReference type="GO" id="GO:0030313">
    <property type="term" value="C:cell envelope"/>
    <property type="evidence" value="ECO:0007669"/>
    <property type="project" value="UniProtKB-SubCell"/>
</dbReference>
<gene>
    <name evidence="9" type="ORF">CBW65_03430</name>
</gene>
<keyword evidence="7" id="KW-0472">Membrane</keyword>
<evidence type="ECO:0000256" key="4">
    <source>
        <dbReference type="ARBA" id="ARBA00024688"/>
    </source>
</evidence>
<reference evidence="10" key="1">
    <citation type="submission" date="2017-05" db="EMBL/GenBank/DDBJ databases">
        <authorList>
            <person name="Sung H."/>
        </authorList>
    </citation>
    <scope>NUCLEOTIDE SEQUENCE [LARGE SCALE GENOMIC DNA]</scope>
    <source>
        <strain evidence="10">AR23208</strain>
    </source>
</reference>
<evidence type="ECO:0000256" key="3">
    <source>
        <dbReference type="ARBA" id="ARBA00023008"/>
    </source>
</evidence>